<protein>
    <recommendedName>
        <fullName evidence="3">Carbohydrate binding domain-containing protein</fullName>
    </recommendedName>
</protein>
<evidence type="ECO:0000313" key="2">
    <source>
        <dbReference type="Proteomes" id="UP000199149"/>
    </source>
</evidence>
<evidence type="ECO:0000313" key="1">
    <source>
        <dbReference type="EMBL" id="SFN44503.1"/>
    </source>
</evidence>
<sequence length="471" mass="51997">MMMKKICFFISYFMGLSLLYSQTNKIIYREDFGKTTERLASQYVPQSGKDNGLGTFPHGSSFYNLANTYFDVSPNPSTITREKANQDIWNIDNGNYAVIAPSSIYNFTKNAPDGSNFWQGSWWEKITNHTDESLDGAVLAVNGGLVLNQYYRRVVELKPNKSYKISAWFYGNGNNNVGVNFEAQDILTETVLGSSNKDLNITNFEGWSNNVMRLVKANNWEQKSWIFKMPASESCTNIAIALRNNVKADGGNDFYVDDIILEEVVDGGNVIDCGSTETIDNIIKANDDNFDLSTGTSIFSLLTNDTYGSDGKTVNLNGVNKNATISTIGEWAEGITLNTETGEITVAPSFVIPTEPLRYQICNLIGVCSSAIITFQNNSSICTQNPTLGTPNGFTNVGISTYSKKNEAWPNNIPNGFISLDSSSKGMVISRTTTANVKFPLEGMIIYDTVDNCVKLYNGTTWNCIKKACNI</sequence>
<dbReference type="Gene3D" id="2.60.120.260">
    <property type="entry name" value="Galactose-binding domain-like"/>
    <property type="match status" value="1"/>
</dbReference>
<name>A0A1I4Z368_9FLAO</name>
<reference evidence="2" key="1">
    <citation type="submission" date="2016-10" db="EMBL/GenBank/DDBJ databases">
        <authorList>
            <person name="Varghese N."/>
            <person name="Submissions S."/>
        </authorList>
    </citation>
    <scope>NUCLEOTIDE SEQUENCE [LARGE SCALE GENOMIC DNA]</scope>
    <source>
        <strain evidence="2">XJ109</strain>
    </source>
</reference>
<keyword evidence="2" id="KW-1185">Reference proteome</keyword>
<dbReference type="AlphaFoldDB" id="A0A1I4Z368"/>
<organism evidence="1 2">
    <name type="scientific">Algoriella xinjiangensis</name>
    <dbReference type="NCBI Taxonomy" id="684065"/>
    <lineage>
        <taxon>Bacteria</taxon>
        <taxon>Pseudomonadati</taxon>
        <taxon>Bacteroidota</taxon>
        <taxon>Flavobacteriia</taxon>
        <taxon>Flavobacteriales</taxon>
        <taxon>Weeksellaceae</taxon>
        <taxon>Algoriella</taxon>
    </lineage>
</organism>
<dbReference type="STRING" id="684065.SAMN05421738_11285"/>
<dbReference type="Proteomes" id="UP000199149">
    <property type="component" value="Unassembled WGS sequence"/>
</dbReference>
<gene>
    <name evidence="1" type="ORF">SAMN05421738_11285</name>
</gene>
<dbReference type="EMBL" id="FOUZ01000012">
    <property type="protein sequence ID" value="SFN44503.1"/>
    <property type="molecule type" value="Genomic_DNA"/>
</dbReference>
<accession>A0A1I4Z368</accession>
<evidence type="ECO:0008006" key="3">
    <source>
        <dbReference type="Google" id="ProtNLM"/>
    </source>
</evidence>
<proteinExistence type="predicted"/>